<gene>
    <name evidence="1" type="ORF">KTA_02630</name>
</gene>
<protein>
    <recommendedName>
        <fullName evidence="2">Helix-turn-helix domain-containing protein</fullName>
    </recommendedName>
</protein>
<sequence length="269" mass="30604">MKINYKKNYYTAKEAMERLGINKNRFNYLVRTGRIRKFIPPGGEQGYYLKTEIDRLARELLAFMTYDEDTGIQVRHARTEEDLLQEHELATLLFGSAVHSLETRRAWLARNPDLDLIVLDHGRVVGFLNLLPCQETAIKDFLQGRIRGWDIKPEDVLPFKPGEELSCIIMGMGTTPDVPPSRRAMYGARLISGLMNFLEDLAKQSVVIRKFYATSATPTGIAILRHAGFREINRIGNRIAFELDITTAESPLATEYRHILSTAVPHDSP</sequence>
<evidence type="ECO:0000313" key="1">
    <source>
        <dbReference type="EMBL" id="BBH92064.1"/>
    </source>
</evidence>
<dbReference type="Gene3D" id="3.40.630.30">
    <property type="match status" value="1"/>
</dbReference>
<dbReference type="AlphaFoldDB" id="A0A455T3V8"/>
<accession>A0A455T3V8</accession>
<dbReference type="SUPFAM" id="SSF55729">
    <property type="entry name" value="Acyl-CoA N-acyltransferases (Nat)"/>
    <property type="match status" value="1"/>
</dbReference>
<proteinExistence type="predicted"/>
<evidence type="ECO:0008006" key="2">
    <source>
        <dbReference type="Google" id="ProtNLM"/>
    </source>
</evidence>
<reference evidence="1" key="1">
    <citation type="submission" date="2018-12" db="EMBL/GenBank/DDBJ databases">
        <title>Novel natural products biosynthetic potential of the class Ktedonobacteria.</title>
        <authorList>
            <person name="Zheng Y."/>
            <person name="Saitou A."/>
            <person name="Wang C.M."/>
            <person name="Toyoda A."/>
            <person name="Minakuchi Y."/>
            <person name="Sekiguchi Y."/>
            <person name="Ueda K."/>
            <person name="Takano H."/>
            <person name="Sakai Y."/>
            <person name="Yokota A."/>
            <person name="Yabe S."/>
        </authorList>
    </citation>
    <scope>NUCLEOTIDE SEQUENCE</scope>
    <source>
        <strain evidence="1">A3-2</strain>
    </source>
</reference>
<organism evidence="1">
    <name type="scientific">Thermogemmatispora argillosa</name>
    <dbReference type="NCBI Taxonomy" id="2045280"/>
    <lineage>
        <taxon>Bacteria</taxon>
        <taxon>Bacillati</taxon>
        <taxon>Chloroflexota</taxon>
        <taxon>Ktedonobacteria</taxon>
        <taxon>Thermogemmatisporales</taxon>
        <taxon>Thermogemmatisporaceae</taxon>
        <taxon>Thermogemmatispora</taxon>
    </lineage>
</organism>
<dbReference type="InterPro" id="IPR016181">
    <property type="entry name" value="Acyl_CoA_acyltransferase"/>
</dbReference>
<name>A0A455T3V8_9CHLR</name>
<dbReference type="EMBL" id="AP019377">
    <property type="protein sequence ID" value="BBH92064.1"/>
    <property type="molecule type" value="Genomic_DNA"/>
</dbReference>